<protein>
    <submittedName>
        <fullName evidence="1">7808_t:CDS:1</fullName>
    </submittedName>
</protein>
<reference evidence="1" key="1">
    <citation type="submission" date="2021-06" db="EMBL/GenBank/DDBJ databases">
        <authorList>
            <person name="Kallberg Y."/>
            <person name="Tangrot J."/>
            <person name="Rosling A."/>
        </authorList>
    </citation>
    <scope>NUCLEOTIDE SEQUENCE</scope>
    <source>
        <strain evidence="1">CL356</strain>
    </source>
</reference>
<organism evidence="1 2">
    <name type="scientific">Acaulospora colombiana</name>
    <dbReference type="NCBI Taxonomy" id="27376"/>
    <lineage>
        <taxon>Eukaryota</taxon>
        <taxon>Fungi</taxon>
        <taxon>Fungi incertae sedis</taxon>
        <taxon>Mucoromycota</taxon>
        <taxon>Glomeromycotina</taxon>
        <taxon>Glomeromycetes</taxon>
        <taxon>Diversisporales</taxon>
        <taxon>Acaulosporaceae</taxon>
        <taxon>Acaulospora</taxon>
    </lineage>
</organism>
<dbReference type="Proteomes" id="UP000789525">
    <property type="component" value="Unassembled WGS sequence"/>
</dbReference>
<accession>A0ACA9MR84</accession>
<feature type="non-terminal residue" evidence="1">
    <location>
        <position position="1210"/>
    </location>
</feature>
<gene>
    <name evidence="1" type="ORF">ACOLOM_LOCUS6948</name>
</gene>
<proteinExistence type="predicted"/>
<feature type="non-terminal residue" evidence="1">
    <location>
        <position position="1"/>
    </location>
</feature>
<evidence type="ECO:0000313" key="2">
    <source>
        <dbReference type="Proteomes" id="UP000789525"/>
    </source>
</evidence>
<name>A0ACA9MR84_9GLOM</name>
<comment type="caution">
    <text evidence="1">The sequence shown here is derived from an EMBL/GenBank/DDBJ whole genome shotgun (WGS) entry which is preliminary data.</text>
</comment>
<dbReference type="EMBL" id="CAJVPT010015006">
    <property type="protein sequence ID" value="CAG8608891.1"/>
    <property type="molecule type" value="Genomic_DNA"/>
</dbReference>
<evidence type="ECO:0000313" key="1">
    <source>
        <dbReference type="EMBL" id="CAG8608891.1"/>
    </source>
</evidence>
<keyword evidence="2" id="KW-1185">Reference proteome</keyword>
<sequence length="1210" mass="135889">ALEPADELPHYVDHGVYERERPVVTWLGRLLIGICPLERLVLVQYKERMLNEVPHSSLRRPALGVKDESTEDISSCLRFIELKDDSGVRLASPRGLAGGDGGRGNEPGDILGGRLQSKDWPKDNLAQQEMQTPQIWNEVNQGILFPLTSQSSSTWERLGGIAAIEATLETKRNLYRLLRYLKNVLPTPEMPVMNAAASTFGKILQVGGPSFTETVLDAEVLRAVDLMTVDKTEHGRYAGIIILIETATHASGQFYRHVNQILEKVVTPMRDPRETVRKVAATLLSRCLSLVANHDKVPNPQIFVYILAEAQKGITNSSSDVIQGSLLIYRELLMSTNMFMEEHFADTCEKILSLRQHKDMAVRKTVTNLLPVCARYDPTQFNEQFLYKTMGWLLPQLAKPAEKQFVLEAIGPIALSVTSEMRQFMPAIMVQIKESLAQRNMLAAAVGPNLTKLLHDQLDLIFAYEFNEYVRSSLAACAKSIPPLLRSIQDRLLDKLSLILSGESHRPSGAPLPGLRPEIPVAQVPSSNQYTARNPESIQLALDTLATFDFSGHQLNDLVRTCALPYLEDAQSDIRLKAAITCCRLFMQESFMLHHRNAVSLDVINEVLEKLLMVSIADTVLSNLHERFDKYLSQPEHIRLLFMALNDEVYDVRYKAIEIIGRVGYYNPAHVMPALRKTLIQLLTELEYTSSSQGKSTSAEFLTSLIRATNRLIKPYTLTLLRVVLPKASDTEIVVSRCMIECIGLLAVVGGDEMVPHVPEVMNILLAALQDPLTPTTKRDAALLTMGQLCANTGYVVDPLVEHPVLFTIFARLLKTDTSMETRREVLRLLGILGAVDPYMRRKRMAQDDPLKDKSALQMKAPMTMAGMSPEEYFQTVVMSALLNIVHDGALTTQYLGVVEIIPAFINVTRISNARHQDFYLQQLASLTDIITNHVRPFVKDILEMCRDLWNNRVLHLQIITLIDSLARVLDTSFKPHLPSVLPMLLSVSKETSPDKRQATEIRVFNALLTFSSNVEEYVHIVLPFILSAVERPDASPLLRKTALKTIAGLAKRVNISDHASRIVHPLVRLLPGSPQDVREAIRETMCALVFQLSADFAVFVPLVKKNMDKLIYPVNLAETLKFVVNQQHLKQAWDVSKVESREDWQEWFKKFSTELLRESMSPALRACVPLVDTHPPLGLDLFNAAFISCWTELYDQYQDDLVASITRAL</sequence>